<gene>
    <name evidence="2" type="ORF">GCM10022223_53410</name>
</gene>
<feature type="transmembrane region" description="Helical" evidence="1">
    <location>
        <begin position="12"/>
        <end position="30"/>
    </location>
</feature>
<evidence type="ECO:0000256" key="1">
    <source>
        <dbReference type="SAM" id="Phobius"/>
    </source>
</evidence>
<proteinExistence type="predicted"/>
<evidence type="ECO:0000313" key="3">
    <source>
        <dbReference type="Proteomes" id="UP001501074"/>
    </source>
</evidence>
<reference evidence="3" key="1">
    <citation type="journal article" date="2019" name="Int. J. Syst. Evol. Microbiol.">
        <title>The Global Catalogue of Microorganisms (GCM) 10K type strain sequencing project: providing services to taxonomists for standard genome sequencing and annotation.</title>
        <authorList>
            <consortium name="The Broad Institute Genomics Platform"/>
            <consortium name="The Broad Institute Genome Sequencing Center for Infectious Disease"/>
            <person name="Wu L."/>
            <person name="Ma J."/>
        </authorList>
    </citation>
    <scope>NUCLEOTIDE SEQUENCE [LARGE SCALE GENOMIC DNA]</scope>
    <source>
        <strain evidence="3">JCM 16902</strain>
    </source>
</reference>
<accession>A0ABP7AC94</accession>
<dbReference type="Pfam" id="PF09656">
    <property type="entry name" value="PGPGW"/>
    <property type="match status" value="1"/>
</dbReference>
<name>A0ABP7AC94_9ACTN</name>
<keyword evidence="1" id="KW-1133">Transmembrane helix</keyword>
<protein>
    <submittedName>
        <fullName evidence="2">PGPGW domain-containing protein</fullName>
    </submittedName>
</protein>
<organism evidence="2 3">
    <name type="scientific">Kineosporia mesophila</name>
    <dbReference type="NCBI Taxonomy" id="566012"/>
    <lineage>
        <taxon>Bacteria</taxon>
        <taxon>Bacillati</taxon>
        <taxon>Actinomycetota</taxon>
        <taxon>Actinomycetes</taxon>
        <taxon>Kineosporiales</taxon>
        <taxon>Kineosporiaceae</taxon>
        <taxon>Kineosporia</taxon>
    </lineage>
</organism>
<keyword evidence="1" id="KW-0812">Transmembrane</keyword>
<keyword evidence="1" id="KW-0472">Membrane</keyword>
<feature type="transmembrane region" description="Helical" evidence="1">
    <location>
        <begin position="74"/>
        <end position="97"/>
    </location>
</feature>
<feature type="transmembrane region" description="Helical" evidence="1">
    <location>
        <begin position="117"/>
        <end position="139"/>
    </location>
</feature>
<dbReference type="Proteomes" id="UP001501074">
    <property type="component" value="Unassembled WGS sequence"/>
</dbReference>
<dbReference type="InterPro" id="IPR019099">
    <property type="entry name" value="Uncharacterised_PGPGW_TM"/>
</dbReference>
<sequence length="165" mass="17470">MKVPGGGALKSIALQIVGWALVLVGIAALVLPGPGLLALFAGLAVLATQYEWAERRLEPVRKAALRTAADGVASPLRIAASVLGIACLMGIGVVWGLHPATPQWWPLDDRWWLPGGWGAGASLIFSGLIAAATVVYSYINFREIQEDEAQEDALEDSSRTDGINR</sequence>
<keyword evidence="3" id="KW-1185">Reference proteome</keyword>
<evidence type="ECO:0000313" key="2">
    <source>
        <dbReference type="EMBL" id="GAA3629176.1"/>
    </source>
</evidence>
<dbReference type="EMBL" id="BAAAZO010000010">
    <property type="protein sequence ID" value="GAA3629176.1"/>
    <property type="molecule type" value="Genomic_DNA"/>
</dbReference>
<comment type="caution">
    <text evidence="2">The sequence shown here is derived from an EMBL/GenBank/DDBJ whole genome shotgun (WGS) entry which is preliminary data.</text>
</comment>